<reference evidence="4" key="1">
    <citation type="submission" date="2016-10" db="EMBL/GenBank/DDBJ databases">
        <authorList>
            <person name="Varghese N."/>
            <person name="Submissions S."/>
        </authorList>
    </citation>
    <scope>NUCLEOTIDE SEQUENCE [LARGE SCALE GENOMIC DNA]</scope>
    <source>
        <strain evidence="4">DSM 11526</strain>
    </source>
</reference>
<organism evidence="3 4">
    <name type="scientific">Marinobacterium iners DSM 11526</name>
    <dbReference type="NCBI Taxonomy" id="1122198"/>
    <lineage>
        <taxon>Bacteria</taxon>
        <taxon>Pseudomonadati</taxon>
        <taxon>Pseudomonadota</taxon>
        <taxon>Gammaproteobacteria</taxon>
        <taxon>Oceanospirillales</taxon>
        <taxon>Oceanospirillaceae</taxon>
        <taxon>Marinobacterium</taxon>
    </lineage>
</organism>
<accession>A0A1H4GWX7</accession>
<dbReference type="PANTHER" id="PTHR43198">
    <property type="entry name" value="BIFUNCTIONAL TH2 PROTEIN"/>
    <property type="match status" value="1"/>
</dbReference>
<dbReference type="InterPro" id="IPR004305">
    <property type="entry name" value="Thiaminase-2/PQQC"/>
</dbReference>
<feature type="domain" description="Thiaminase-2/PQQC" evidence="2">
    <location>
        <begin position="23"/>
        <end position="225"/>
    </location>
</feature>
<dbReference type="AlphaFoldDB" id="A0A1H4GWX7"/>
<dbReference type="EC" id="3.5.99.2" evidence="1"/>
<keyword evidence="1" id="KW-0784">Thiamine biosynthesis</keyword>
<dbReference type="RefSeq" id="WP_422730702.1">
    <property type="nucleotide sequence ID" value="NZ_FNRJ01000021.1"/>
</dbReference>
<dbReference type="InterPro" id="IPR050967">
    <property type="entry name" value="Thiamine_Salvage_TenA"/>
</dbReference>
<keyword evidence="1" id="KW-0378">Hydrolase</keyword>
<dbReference type="GO" id="GO:0050334">
    <property type="term" value="F:thiaminase activity"/>
    <property type="evidence" value="ECO:0007669"/>
    <property type="project" value="UniProtKB-EC"/>
</dbReference>
<comment type="catalytic activity">
    <reaction evidence="1">
        <text>thiamine + H2O = 5-(2-hydroxyethyl)-4-methylthiazole + 4-amino-5-hydroxymethyl-2-methylpyrimidine + H(+)</text>
        <dbReference type="Rhea" id="RHEA:17509"/>
        <dbReference type="ChEBI" id="CHEBI:15377"/>
        <dbReference type="ChEBI" id="CHEBI:15378"/>
        <dbReference type="ChEBI" id="CHEBI:16892"/>
        <dbReference type="ChEBI" id="CHEBI:17957"/>
        <dbReference type="ChEBI" id="CHEBI:18385"/>
        <dbReference type="EC" id="3.5.99.2"/>
    </reaction>
</comment>
<dbReference type="GO" id="GO:0005829">
    <property type="term" value="C:cytosol"/>
    <property type="evidence" value="ECO:0007669"/>
    <property type="project" value="TreeGrafter"/>
</dbReference>
<gene>
    <name evidence="3" type="ORF">SAMN02745729_12116</name>
</gene>
<evidence type="ECO:0000313" key="3">
    <source>
        <dbReference type="EMBL" id="SEB13610.1"/>
    </source>
</evidence>
<dbReference type="GO" id="GO:0009229">
    <property type="term" value="P:thiamine diphosphate biosynthetic process"/>
    <property type="evidence" value="ECO:0007669"/>
    <property type="project" value="UniProtKB-UniPathway"/>
</dbReference>
<proteinExistence type="inferred from homology"/>
<evidence type="ECO:0000313" key="4">
    <source>
        <dbReference type="Proteomes" id="UP000242469"/>
    </source>
</evidence>
<comment type="pathway">
    <text evidence="1">Cofactor biosynthesis; thiamine diphosphate biosynthesis.</text>
</comment>
<protein>
    <recommendedName>
        <fullName evidence="1">Aminopyrimidine aminohydrolase</fullName>
        <ecNumber evidence="1">3.5.99.2</ecNumber>
    </recommendedName>
</protein>
<dbReference type="InterPro" id="IPR016084">
    <property type="entry name" value="Haem_Oase-like_multi-hlx"/>
</dbReference>
<dbReference type="Gene3D" id="1.20.910.10">
    <property type="entry name" value="Heme oxygenase-like"/>
    <property type="match status" value="1"/>
</dbReference>
<evidence type="ECO:0000259" key="2">
    <source>
        <dbReference type="Pfam" id="PF03070"/>
    </source>
</evidence>
<dbReference type="Proteomes" id="UP000242469">
    <property type="component" value="Unassembled WGS sequence"/>
</dbReference>
<comment type="function">
    <text evidence="1">Catalyzes an amino-pyrimidine hydrolysis reaction at the C5' of the pyrimidine moiety of thiamine compounds, a reaction that is part of a thiamine salvage pathway.</text>
</comment>
<comment type="similarity">
    <text evidence="1">Belongs to the TenA family.</text>
</comment>
<dbReference type="CDD" id="cd19367">
    <property type="entry name" value="TenA_C_ScTHI20-like"/>
    <property type="match status" value="1"/>
</dbReference>
<dbReference type="PANTHER" id="PTHR43198:SF2">
    <property type="entry name" value="SI:CH1073-67J19.1-RELATED"/>
    <property type="match status" value="1"/>
</dbReference>
<name>A0A1H4GWX7_9GAMM</name>
<keyword evidence="4" id="KW-1185">Reference proteome</keyword>
<comment type="catalytic activity">
    <reaction evidence="1">
        <text>4-amino-5-aminomethyl-2-methylpyrimidine + H2O = 4-amino-5-hydroxymethyl-2-methylpyrimidine + NH4(+)</text>
        <dbReference type="Rhea" id="RHEA:31799"/>
        <dbReference type="ChEBI" id="CHEBI:15377"/>
        <dbReference type="ChEBI" id="CHEBI:16892"/>
        <dbReference type="ChEBI" id="CHEBI:28938"/>
        <dbReference type="ChEBI" id="CHEBI:63416"/>
        <dbReference type="EC" id="3.5.99.2"/>
    </reaction>
</comment>
<dbReference type="SUPFAM" id="SSF48613">
    <property type="entry name" value="Heme oxygenase-like"/>
    <property type="match status" value="1"/>
</dbReference>
<evidence type="ECO:0000256" key="1">
    <source>
        <dbReference type="RuleBase" id="RU363093"/>
    </source>
</evidence>
<dbReference type="STRING" id="1122198.SAMN02745729_12116"/>
<dbReference type="NCBIfam" id="TIGR04306">
    <property type="entry name" value="salvage_TenA"/>
    <property type="match status" value="1"/>
</dbReference>
<dbReference type="Pfam" id="PF03070">
    <property type="entry name" value="TENA_THI-4"/>
    <property type="match status" value="1"/>
</dbReference>
<dbReference type="GO" id="GO:0009228">
    <property type="term" value="P:thiamine biosynthetic process"/>
    <property type="evidence" value="ECO:0007669"/>
    <property type="project" value="UniProtKB-KW"/>
</dbReference>
<dbReference type="UniPathway" id="UPA00060"/>
<dbReference type="EMBL" id="FNRJ01000021">
    <property type="protein sequence ID" value="SEB13610.1"/>
    <property type="molecule type" value="Genomic_DNA"/>
</dbReference>
<sequence>MSANVSANKSLYDHLKTRCADDWNAYIQHDFVRQLGQGTLPKECFQHYLKQDYLFLIQFSRAWGLAVFKSEDLDSMRYAQAGLNAMLDTEIGLHVDYCRDWGISEKQLQALPEASATVAYTRYVLDAGFAGDLLDLHVALAPCIIGYAEIANWLTEQPDTLREGNPYNAWIEMYLSEEYQQAAATERELLDRLGQDLPASRLAALEQRFSTATRMEVSFWQMGLDLAD</sequence>
<dbReference type="InterPro" id="IPR027574">
    <property type="entry name" value="Thiaminase_II"/>
</dbReference>